<evidence type="ECO:0000259" key="2">
    <source>
        <dbReference type="Pfam" id="PF23355"/>
    </source>
</evidence>
<dbReference type="AlphaFoldDB" id="A0A6J1MNR7"/>
<dbReference type="KEGG" id="bany:112045302"/>
<sequence>MKAVDTILFDISKNEHFKINENFKMLHRKLKSAWKVMINREEISPHILQDVKILVIPGPQNAFTDDELAALKTVVERGDSVLVMMTDGGEERMNTNINFFLEEYGIVVNNDCVVRAKYHKFYHPKECHISSGILNRAVLKYIMKMPNYISEPDDFLEDPATPNFVYPYGATLTVKKPSAAILSSSDVCYPVKRPVAAMYISEKSGGKLFVIGSGHFFADQYLDSECNDLIREMIFNYLGGVTDFHLNPVDVEDPDVNEYRTLGDTLWLSSVPLPEPASTPPPRLAPLHPHALFTWTLFSLNLSHLPEVLGLYEELGVKHEPLRLITPQFETPFPPLQLAVFAPTFREPPPPPLELFDLDEAFSSERSQLARLANKCLQPHTARMGQGDGRQLENELEYFVRECGRAVRLSRAVVTDEAPAGKHILHQLAVQLATFKKIAPRD</sequence>
<dbReference type="CDD" id="cd23683">
    <property type="entry name" value="IFT52_CTD"/>
    <property type="match status" value="1"/>
</dbReference>
<dbReference type="GO" id="GO:0042073">
    <property type="term" value="P:intraciliary transport"/>
    <property type="evidence" value="ECO:0007669"/>
    <property type="project" value="TreeGrafter"/>
</dbReference>
<gene>
    <name evidence="4" type="primary">LOC112045302</name>
</gene>
<protein>
    <submittedName>
        <fullName evidence="4">Intraflagellar transport protein 52 homolog</fullName>
    </submittedName>
</protein>
<dbReference type="PANTHER" id="PTHR12969:SF7">
    <property type="entry name" value="INTRAFLAGELLAR TRANSPORT PROTEIN 52 HOMOLOG"/>
    <property type="match status" value="1"/>
</dbReference>
<dbReference type="Pfam" id="PF23355">
    <property type="entry name" value="IFT52_GIFT"/>
    <property type="match status" value="1"/>
</dbReference>
<dbReference type="Pfam" id="PF23352">
    <property type="entry name" value="IFT52_central"/>
    <property type="match status" value="1"/>
</dbReference>
<feature type="domain" description="IFT52 GIFT" evidence="2">
    <location>
        <begin position="6"/>
        <end position="252"/>
    </location>
</feature>
<name>A0A6J1MNR7_BICAN</name>
<evidence type="ECO:0000313" key="4">
    <source>
        <dbReference type="RefSeq" id="XP_023937195.1"/>
    </source>
</evidence>
<accession>A0A6J1MNR7</accession>
<evidence type="ECO:0000313" key="3">
    <source>
        <dbReference type="Proteomes" id="UP001652582"/>
    </source>
</evidence>
<dbReference type="InterPro" id="IPR055460">
    <property type="entry name" value="IFT52_central"/>
</dbReference>
<dbReference type="Gene3D" id="6.10.250.2800">
    <property type="match status" value="1"/>
</dbReference>
<dbReference type="Proteomes" id="UP001652582">
    <property type="component" value="Chromosome 2"/>
</dbReference>
<proteinExistence type="predicted"/>
<reference evidence="3" key="1">
    <citation type="submission" date="2025-05" db="UniProtKB">
        <authorList>
            <consortium name="RefSeq"/>
        </authorList>
    </citation>
    <scope>NUCLEOTIDE SEQUENCE [LARGE SCALE GENOMIC DNA]</scope>
</reference>
<dbReference type="OrthoDB" id="10259368at2759"/>
<dbReference type="GeneID" id="112045302"/>
<feature type="domain" description="IFT52 central" evidence="1">
    <location>
        <begin position="290"/>
        <end position="351"/>
    </location>
</feature>
<dbReference type="GO" id="GO:0030992">
    <property type="term" value="C:intraciliary transport particle B"/>
    <property type="evidence" value="ECO:0007669"/>
    <property type="project" value="TreeGrafter"/>
</dbReference>
<keyword evidence="3" id="KW-1185">Reference proteome</keyword>
<dbReference type="GO" id="GO:0005814">
    <property type="term" value="C:centriole"/>
    <property type="evidence" value="ECO:0007669"/>
    <property type="project" value="TreeGrafter"/>
</dbReference>
<dbReference type="PANTHER" id="PTHR12969">
    <property type="entry name" value="NGD5/OSM-6/IFT52"/>
    <property type="match status" value="1"/>
</dbReference>
<reference evidence="4" key="2">
    <citation type="submission" date="2025-08" db="UniProtKB">
        <authorList>
            <consortium name="RefSeq"/>
        </authorList>
    </citation>
    <scope>IDENTIFICATION</scope>
</reference>
<organism evidence="3 4">
    <name type="scientific">Bicyclus anynana</name>
    <name type="common">Squinting bush brown butterfly</name>
    <dbReference type="NCBI Taxonomy" id="110368"/>
    <lineage>
        <taxon>Eukaryota</taxon>
        <taxon>Metazoa</taxon>
        <taxon>Ecdysozoa</taxon>
        <taxon>Arthropoda</taxon>
        <taxon>Hexapoda</taxon>
        <taxon>Insecta</taxon>
        <taxon>Pterygota</taxon>
        <taxon>Neoptera</taxon>
        <taxon>Endopterygota</taxon>
        <taxon>Lepidoptera</taxon>
        <taxon>Glossata</taxon>
        <taxon>Ditrysia</taxon>
        <taxon>Papilionoidea</taxon>
        <taxon>Nymphalidae</taxon>
        <taxon>Satyrinae</taxon>
        <taxon>Satyrini</taxon>
        <taxon>Mycalesina</taxon>
        <taxon>Bicyclus</taxon>
    </lineage>
</organism>
<evidence type="ECO:0000259" key="1">
    <source>
        <dbReference type="Pfam" id="PF23352"/>
    </source>
</evidence>
<dbReference type="InterPro" id="IPR039975">
    <property type="entry name" value="IFT52"/>
</dbReference>
<dbReference type="GO" id="GO:0060271">
    <property type="term" value="P:cilium assembly"/>
    <property type="evidence" value="ECO:0007669"/>
    <property type="project" value="TreeGrafter"/>
</dbReference>
<dbReference type="GO" id="GO:0005929">
    <property type="term" value="C:cilium"/>
    <property type="evidence" value="ECO:0007669"/>
    <property type="project" value="TreeGrafter"/>
</dbReference>
<dbReference type="RefSeq" id="XP_023937195.1">
    <property type="nucleotide sequence ID" value="XM_024081427.2"/>
</dbReference>
<dbReference type="CTD" id="51098"/>
<dbReference type="InterPro" id="IPR055458">
    <property type="entry name" value="IFT52_GIFT"/>
</dbReference>